<dbReference type="GeneID" id="14891298"/>
<protein>
    <submittedName>
        <fullName evidence="1">Leucine rich repeat containing protein BspA family protein</fullName>
    </submittedName>
</protein>
<sequence>MSKLDSYSMMIVSKYFVTLEDFCNIEAVNSKFDSLLSKFHYNPISITRNQLHLFPNLETLHIYSFYSDQFSDINFYRRVYWRPVSYRIYLQPHDNVIYKNVVYTLGDIELYGTDIPKVVTSLGDNCFIHNSSNLWFNANDNQNTPETIEVPPQITALGNSCYANNNTAKYIFGNKLISIGEMCFYDNTNLVEIVLPDSLRTIQNRAFNRCINLNNIAIPSRVEVLGECVFLGCSNLSVIELPKNLREIGMACFKNCKIERICIQT</sequence>
<proteinExistence type="predicted"/>
<feature type="non-terminal residue" evidence="1">
    <location>
        <position position="265"/>
    </location>
</feature>
<keyword evidence="2" id="KW-1185">Reference proteome</keyword>
<dbReference type="OrthoDB" id="26891at2759"/>
<dbReference type="EMBL" id="KB206380">
    <property type="protein sequence ID" value="ELP92321.1"/>
    <property type="molecule type" value="Genomic_DNA"/>
</dbReference>
<dbReference type="InterPro" id="IPR032675">
    <property type="entry name" value="LRR_dom_sf"/>
</dbReference>
<dbReference type="SUPFAM" id="SSF52058">
    <property type="entry name" value="L domain-like"/>
    <property type="match status" value="1"/>
</dbReference>
<dbReference type="Proteomes" id="UP000014680">
    <property type="component" value="Unassembled WGS sequence"/>
</dbReference>
<evidence type="ECO:0000313" key="2">
    <source>
        <dbReference type="Proteomes" id="UP000014680"/>
    </source>
</evidence>
<reference evidence="1 2" key="1">
    <citation type="submission" date="2012-10" db="EMBL/GenBank/DDBJ databases">
        <authorList>
            <person name="Zafar N."/>
            <person name="Inman J."/>
            <person name="Hall N."/>
            <person name="Lorenzi H."/>
            <person name="Caler E."/>
        </authorList>
    </citation>
    <scope>NUCLEOTIDE SEQUENCE [LARGE SCALE GENOMIC DNA]</scope>
    <source>
        <strain evidence="1 2">IP1</strain>
    </source>
</reference>
<dbReference type="AlphaFoldDB" id="A0A0A1UEJ6"/>
<evidence type="ECO:0000313" key="1">
    <source>
        <dbReference type="EMBL" id="ELP92321.1"/>
    </source>
</evidence>
<dbReference type="PANTHER" id="PTHR45661">
    <property type="entry name" value="SURFACE ANTIGEN"/>
    <property type="match status" value="1"/>
</dbReference>
<dbReference type="RefSeq" id="XP_004259092.1">
    <property type="nucleotide sequence ID" value="XM_004259044.1"/>
</dbReference>
<dbReference type="PANTHER" id="PTHR45661:SF3">
    <property type="entry name" value="IG-LIKE DOMAIN-CONTAINING PROTEIN"/>
    <property type="match status" value="1"/>
</dbReference>
<organism evidence="1 2">
    <name type="scientific">Entamoeba invadens IP1</name>
    <dbReference type="NCBI Taxonomy" id="370355"/>
    <lineage>
        <taxon>Eukaryota</taxon>
        <taxon>Amoebozoa</taxon>
        <taxon>Evosea</taxon>
        <taxon>Archamoebae</taxon>
        <taxon>Mastigamoebida</taxon>
        <taxon>Entamoebidae</taxon>
        <taxon>Entamoeba</taxon>
    </lineage>
</organism>
<dbReference type="KEGG" id="eiv:EIN_122320"/>
<accession>A0A0A1UEJ6</accession>
<dbReference type="Pfam" id="PF13306">
    <property type="entry name" value="LRR_5"/>
    <property type="match status" value="1"/>
</dbReference>
<dbReference type="InterPro" id="IPR053139">
    <property type="entry name" value="Surface_bspA-like"/>
</dbReference>
<dbReference type="VEuPathDB" id="AmoebaDB:EIN_122320"/>
<dbReference type="InterPro" id="IPR026906">
    <property type="entry name" value="LRR_5"/>
</dbReference>
<name>A0A0A1UEJ6_ENTIV</name>
<dbReference type="Gene3D" id="3.80.10.10">
    <property type="entry name" value="Ribonuclease Inhibitor"/>
    <property type="match status" value="1"/>
</dbReference>
<feature type="non-terminal residue" evidence="1">
    <location>
        <position position="1"/>
    </location>
</feature>
<gene>
    <name evidence="1" type="ORF">EIN_122320</name>
</gene>